<keyword evidence="5" id="KW-0342">GTP-binding</keyword>
<keyword evidence="3" id="KW-0547">Nucleotide-binding</keyword>
<dbReference type="AlphaFoldDB" id="A0A292PWT3"/>
<dbReference type="SUPFAM" id="SSF52540">
    <property type="entry name" value="P-loop containing nucleoside triphosphate hydrolases"/>
    <property type="match status" value="1"/>
</dbReference>
<feature type="region of interest" description="Disordered" evidence="6">
    <location>
        <begin position="134"/>
        <end position="160"/>
    </location>
</feature>
<evidence type="ECO:0000259" key="7">
    <source>
        <dbReference type="PROSITE" id="PS51721"/>
    </source>
</evidence>
<dbReference type="PANTHER" id="PTHR45709">
    <property type="entry name" value="LARGE SUBUNIT GTPASE 1 HOMOLOG-RELATED"/>
    <property type="match status" value="1"/>
</dbReference>
<dbReference type="GO" id="GO:0000054">
    <property type="term" value="P:ribosomal subunit export from nucleus"/>
    <property type="evidence" value="ECO:0007669"/>
    <property type="project" value="TreeGrafter"/>
</dbReference>
<name>A0A292PWT3_9PEZI</name>
<dbReference type="InterPro" id="IPR006073">
    <property type="entry name" value="GTP-bd"/>
</dbReference>
<evidence type="ECO:0000256" key="2">
    <source>
        <dbReference type="ARBA" id="ARBA00022490"/>
    </source>
</evidence>
<dbReference type="FunFam" id="3.40.50.300:FF:001558">
    <property type="entry name" value="Ribosome biogenesis GTPase Lsg1, putative"/>
    <property type="match status" value="1"/>
</dbReference>
<evidence type="ECO:0000256" key="1">
    <source>
        <dbReference type="ARBA" id="ARBA00004496"/>
    </source>
</evidence>
<dbReference type="InterPro" id="IPR030378">
    <property type="entry name" value="G_CP_dom"/>
</dbReference>
<accession>A0A292PWT3</accession>
<dbReference type="InterPro" id="IPR023179">
    <property type="entry name" value="GTP-bd_ortho_bundle_sf"/>
</dbReference>
<evidence type="ECO:0000256" key="5">
    <source>
        <dbReference type="ARBA" id="ARBA00023134"/>
    </source>
</evidence>
<dbReference type="EMBL" id="LN891036">
    <property type="protein sequence ID" value="CUS10953.1"/>
    <property type="molecule type" value="Genomic_DNA"/>
</dbReference>
<dbReference type="Pfam" id="PF01926">
    <property type="entry name" value="MMR_HSR1"/>
    <property type="match status" value="1"/>
</dbReference>
<dbReference type="PANTHER" id="PTHR45709:SF2">
    <property type="entry name" value="LARGE SUBUNIT GTPASE 1 HOMOLOG"/>
    <property type="match status" value="1"/>
</dbReference>
<comment type="subcellular location">
    <subcellularLocation>
        <location evidence="1">Cytoplasm</location>
    </subcellularLocation>
</comment>
<feature type="domain" description="CP-type G" evidence="7">
    <location>
        <begin position="199"/>
        <end position="397"/>
    </location>
</feature>
<keyword evidence="9" id="KW-1185">Reference proteome</keyword>
<evidence type="ECO:0000256" key="4">
    <source>
        <dbReference type="ARBA" id="ARBA00022801"/>
    </source>
</evidence>
<sequence>MVLAESKNRVGLGRALMNSRSGSSHKTNNKHRGNGAGRGGRGAGPGQSEMLYTTEKHEADWYRMRSVTQQNDLDEFLNTAELADTDFTAGMSSLMFLRLYCYDVDYMVEKMSNMKIIHKDQINPYLLTADEEETARTKHRKNKQQLTVPRRPHWDSTTTPAELERREKDSFLRWRRGLAELQEAKDLLMTPFERNLEVWRQLWRVIERSDLVVQIVDARNPLMFRSEDLERYVKEVDERKNNLLLVNKADMMTAEQRSAWADYFEKEGISYRFFSAALAKQVNEEYYSVDGEEEPIKEEVVVEGKEGPKIRILTVDELEEVFLEHAPIAKDEDPEKPRKTQIGLVGYPNVGKSSTINALIGAKKVSVSSTPGKTKHFQTLHLSEKIVLCDCPGLVFPNFATTKAELVCNGVLPIDQLREFSGPTTLVTQRVPQQFLESLYGIKIHTRPFEEGGTGIPTGEELLIAYARARGFYKTGAGNPDESRAARYVLKDYVNGKLLFCHPPPADSPIDPFNFNKDLYDEAHLPQSRRAGASLGQDHDDDLASEDLPIIETGEKSHDLDRKFFAEGRGSLGHVRTPFHLGAGAAGALPGGKNLSGRKARTMIALDNNLSPDEVRKAMGGKKHFKGRKNIK</sequence>
<keyword evidence="2" id="KW-0963">Cytoplasm</keyword>
<evidence type="ECO:0000313" key="9">
    <source>
        <dbReference type="Proteomes" id="UP001412239"/>
    </source>
</evidence>
<evidence type="ECO:0000313" key="8">
    <source>
        <dbReference type="EMBL" id="CUS10953.1"/>
    </source>
</evidence>
<proteinExistence type="predicted"/>
<feature type="region of interest" description="Disordered" evidence="6">
    <location>
        <begin position="13"/>
        <end position="48"/>
    </location>
</feature>
<dbReference type="Proteomes" id="UP001412239">
    <property type="component" value="Unassembled WGS sequence"/>
</dbReference>
<dbReference type="CDD" id="cd01857">
    <property type="entry name" value="HSR1_MMR1"/>
    <property type="match status" value="1"/>
</dbReference>
<dbReference type="Gene3D" id="3.40.50.300">
    <property type="entry name" value="P-loop containing nucleotide triphosphate hydrolases"/>
    <property type="match status" value="1"/>
</dbReference>
<dbReference type="InterPro" id="IPR027417">
    <property type="entry name" value="P-loop_NTPase"/>
</dbReference>
<dbReference type="GO" id="GO:0005829">
    <property type="term" value="C:cytosol"/>
    <property type="evidence" value="ECO:0007669"/>
    <property type="project" value="TreeGrafter"/>
</dbReference>
<evidence type="ECO:0000256" key="3">
    <source>
        <dbReference type="ARBA" id="ARBA00022741"/>
    </source>
</evidence>
<dbReference type="GO" id="GO:0003924">
    <property type="term" value="F:GTPase activity"/>
    <property type="evidence" value="ECO:0007669"/>
    <property type="project" value="InterPro"/>
</dbReference>
<dbReference type="PROSITE" id="PS51721">
    <property type="entry name" value="G_CP"/>
    <property type="match status" value="1"/>
</dbReference>
<protein>
    <recommendedName>
        <fullName evidence="7">CP-type G domain-containing protein</fullName>
    </recommendedName>
</protein>
<dbReference type="GO" id="GO:0005525">
    <property type="term" value="F:GTP binding"/>
    <property type="evidence" value="ECO:0007669"/>
    <property type="project" value="UniProtKB-KW"/>
</dbReference>
<dbReference type="InterPro" id="IPR043358">
    <property type="entry name" value="GNL1-like"/>
</dbReference>
<evidence type="ECO:0000256" key="6">
    <source>
        <dbReference type="SAM" id="MobiDB-lite"/>
    </source>
</evidence>
<keyword evidence="4" id="KW-0378">Hydrolase</keyword>
<organism evidence="8 9">
    <name type="scientific">Tuber aestivum</name>
    <name type="common">summer truffle</name>
    <dbReference type="NCBI Taxonomy" id="59557"/>
    <lineage>
        <taxon>Eukaryota</taxon>
        <taxon>Fungi</taxon>
        <taxon>Dikarya</taxon>
        <taxon>Ascomycota</taxon>
        <taxon>Pezizomycotina</taxon>
        <taxon>Pezizomycetes</taxon>
        <taxon>Pezizales</taxon>
        <taxon>Tuberaceae</taxon>
        <taxon>Tuber</taxon>
    </lineage>
</organism>
<dbReference type="Gene3D" id="1.10.1580.10">
    <property type="match status" value="1"/>
</dbReference>
<reference evidence="8" key="1">
    <citation type="submission" date="2015-10" db="EMBL/GenBank/DDBJ databases">
        <authorList>
            <person name="Regsiter A."/>
            <person name="william w."/>
        </authorList>
    </citation>
    <scope>NUCLEOTIDE SEQUENCE</scope>
    <source>
        <strain evidence="8">Montdore</strain>
    </source>
</reference>
<feature type="compositionally biased region" description="Gly residues" evidence="6">
    <location>
        <begin position="34"/>
        <end position="45"/>
    </location>
</feature>
<gene>
    <name evidence="8" type="ORF">GSTUAT00004984001</name>
</gene>